<dbReference type="SUPFAM" id="SSF55205">
    <property type="entry name" value="EPT/RTPC-like"/>
    <property type="match status" value="1"/>
</dbReference>
<comment type="similarity">
    <text evidence="2 7">Belongs to the EPSP synthase family.</text>
</comment>
<dbReference type="GO" id="GO:0009423">
    <property type="term" value="P:chorismate biosynthetic process"/>
    <property type="evidence" value="ECO:0007669"/>
    <property type="project" value="UniProtKB-UniRule"/>
</dbReference>
<dbReference type="GO" id="GO:0009073">
    <property type="term" value="P:aromatic amino acid family biosynthetic process"/>
    <property type="evidence" value="ECO:0007669"/>
    <property type="project" value="UniProtKB-KW"/>
</dbReference>
<dbReference type="InterPro" id="IPR023193">
    <property type="entry name" value="EPSP_synthase_CS"/>
</dbReference>
<comment type="pathway">
    <text evidence="1 7">Metabolic intermediate biosynthesis; chorismate biosynthesis; chorismate from D-erythrose 4-phosphate and phosphoenolpyruvate: step 6/7.</text>
</comment>
<dbReference type="PROSITE" id="PS00885">
    <property type="entry name" value="EPSP_SYNTHASE_2"/>
    <property type="match status" value="1"/>
</dbReference>
<dbReference type="GO" id="GO:0008652">
    <property type="term" value="P:amino acid biosynthetic process"/>
    <property type="evidence" value="ECO:0007669"/>
    <property type="project" value="UniProtKB-KW"/>
</dbReference>
<dbReference type="RefSeq" id="WP_187015385.1">
    <property type="nucleotide sequence ID" value="NZ_JACOQI010000013.1"/>
</dbReference>
<dbReference type="HAMAP" id="MF_00210">
    <property type="entry name" value="EPSP_synth"/>
    <property type="match status" value="1"/>
</dbReference>
<dbReference type="InterPro" id="IPR013792">
    <property type="entry name" value="RNA3'P_cycl/enolpyr_Trfase_a/b"/>
</dbReference>
<dbReference type="InterPro" id="IPR036968">
    <property type="entry name" value="Enolpyruvate_Tfrase_sf"/>
</dbReference>
<protein>
    <recommendedName>
        <fullName evidence="7">3-phosphoshikimate 1-carboxyvinyltransferase</fullName>
        <ecNumber evidence="7">2.5.1.19</ecNumber>
    </recommendedName>
    <alternativeName>
        <fullName evidence="7">5-enolpyruvylshikimate-3-phosphate synthase</fullName>
        <shortName evidence="7">EPSP synthase</shortName>
        <shortName evidence="7">EPSPS</shortName>
    </alternativeName>
</protein>
<evidence type="ECO:0000313" key="9">
    <source>
        <dbReference type="EMBL" id="MBC5771159.1"/>
    </source>
</evidence>
<dbReference type="AlphaFoldDB" id="A0A923MKF8"/>
<feature type="binding site" evidence="7">
    <location>
        <position position="333"/>
    </location>
    <ligand>
        <name>phosphoenolpyruvate</name>
        <dbReference type="ChEBI" id="CHEBI:58702"/>
    </ligand>
</feature>
<feature type="binding site" evidence="7">
    <location>
        <position position="187"/>
    </location>
    <ligand>
        <name>3-phosphoshikimate</name>
        <dbReference type="ChEBI" id="CHEBI:145989"/>
    </ligand>
</feature>
<accession>A0A923MKF8</accession>
<proteinExistence type="inferred from homology"/>
<comment type="function">
    <text evidence="7">Catalyzes the transfer of the enolpyruvyl moiety of phosphoenolpyruvate (PEP) to the 5-hydroxyl of shikimate-3-phosphate (S3P) to produce enolpyruvyl shikimate-3-phosphate and inorganic phosphate.</text>
</comment>
<feature type="binding site" evidence="7">
    <location>
        <position position="20"/>
    </location>
    <ligand>
        <name>3-phosphoshikimate</name>
        <dbReference type="ChEBI" id="CHEBI:145989"/>
    </ligand>
</feature>
<evidence type="ECO:0000256" key="5">
    <source>
        <dbReference type="ARBA" id="ARBA00023141"/>
    </source>
</evidence>
<organism evidence="9 10">
    <name type="scientific">Dysosmobacter segnis</name>
    <dbReference type="NCBI Taxonomy" id="2763042"/>
    <lineage>
        <taxon>Bacteria</taxon>
        <taxon>Bacillati</taxon>
        <taxon>Bacillota</taxon>
        <taxon>Clostridia</taxon>
        <taxon>Eubacteriales</taxon>
        <taxon>Oscillospiraceae</taxon>
        <taxon>Dysosmobacter</taxon>
    </lineage>
</organism>
<feature type="binding site" evidence="7">
    <location>
        <position position="160"/>
    </location>
    <ligand>
        <name>3-phosphoshikimate</name>
        <dbReference type="ChEBI" id="CHEBI:145989"/>
    </ligand>
</feature>
<gene>
    <name evidence="7 9" type="primary">aroA</name>
    <name evidence="9" type="ORF">H8Z83_12670</name>
</gene>
<feature type="binding site" evidence="7">
    <location>
        <position position="25"/>
    </location>
    <ligand>
        <name>3-phosphoshikimate</name>
        <dbReference type="ChEBI" id="CHEBI:145989"/>
    </ligand>
</feature>
<reference evidence="9" key="1">
    <citation type="submission" date="2020-08" db="EMBL/GenBank/DDBJ databases">
        <title>Genome public.</title>
        <authorList>
            <person name="Liu C."/>
            <person name="Sun Q."/>
        </authorList>
    </citation>
    <scope>NUCLEOTIDE SEQUENCE</scope>
    <source>
        <strain evidence="9">BX15</strain>
    </source>
</reference>
<comment type="subcellular location">
    <subcellularLocation>
        <location evidence="7">Cytoplasm</location>
    </subcellularLocation>
</comment>
<dbReference type="Pfam" id="PF00275">
    <property type="entry name" value="EPSP_synthase"/>
    <property type="match status" value="1"/>
</dbReference>
<evidence type="ECO:0000256" key="4">
    <source>
        <dbReference type="ARBA" id="ARBA00022679"/>
    </source>
</evidence>
<comment type="caution">
    <text evidence="7">Lacks conserved residue(s) required for the propagation of feature annotation.</text>
</comment>
<feature type="binding site" evidence="7">
    <location>
        <position position="90"/>
    </location>
    <ligand>
        <name>phosphoenolpyruvate</name>
        <dbReference type="ChEBI" id="CHEBI:58702"/>
    </ligand>
</feature>
<feature type="binding site" evidence="7">
    <location>
        <position position="159"/>
    </location>
    <ligand>
        <name>3-phosphoshikimate</name>
        <dbReference type="ChEBI" id="CHEBI:145989"/>
    </ligand>
</feature>
<evidence type="ECO:0000256" key="2">
    <source>
        <dbReference type="ARBA" id="ARBA00009948"/>
    </source>
</evidence>
<feature type="binding site" evidence="7">
    <location>
        <position position="302"/>
    </location>
    <ligand>
        <name>3-phosphoshikimate</name>
        <dbReference type="ChEBI" id="CHEBI:145989"/>
    </ligand>
</feature>
<comment type="catalytic activity">
    <reaction evidence="6">
        <text>3-phosphoshikimate + phosphoenolpyruvate = 5-O-(1-carboxyvinyl)-3-phosphoshikimate + phosphate</text>
        <dbReference type="Rhea" id="RHEA:21256"/>
        <dbReference type="ChEBI" id="CHEBI:43474"/>
        <dbReference type="ChEBI" id="CHEBI:57701"/>
        <dbReference type="ChEBI" id="CHEBI:58702"/>
        <dbReference type="ChEBI" id="CHEBI:145989"/>
        <dbReference type="EC" id="2.5.1.19"/>
    </reaction>
    <physiologicalReaction direction="left-to-right" evidence="6">
        <dbReference type="Rhea" id="RHEA:21257"/>
    </physiologicalReaction>
</comment>
<dbReference type="Proteomes" id="UP000620327">
    <property type="component" value="Unassembled WGS sequence"/>
</dbReference>
<keyword evidence="3 7" id="KW-0028">Amino-acid biosynthesis</keyword>
<dbReference type="PANTHER" id="PTHR21090">
    <property type="entry name" value="AROM/DEHYDROQUINATE SYNTHASE"/>
    <property type="match status" value="1"/>
</dbReference>
<dbReference type="NCBIfam" id="TIGR01356">
    <property type="entry name" value="aroA"/>
    <property type="match status" value="1"/>
</dbReference>
<feature type="binding site" evidence="7">
    <location>
        <position position="375"/>
    </location>
    <ligand>
        <name>phosphoenolpyruvate</name>
        <dbReference type="ChEBI" id="CHEBI:58702"/>
    </ligand>
</feature>
<feature type="active site" description="Proton acceptor" evidence="7">
    <location>
        <position position="302"/>
    </location>
</feature>
<evidence type="ECO:0000256" key="6">
    <source>
        <dbReference type="ARBA" id="ARBA00044633"/>
    </source>
</evidence>
<keyword evidence="5 7" id="KW-0057">Aromatic amino acid biosynthesis</keyword>
<evidence type="ECO:0000313" key="10">
    <source>
        <dbReference type="Proteomes" id="UP000620327"/>
    </source>
</evidence>
<feature type="binding site" evidence="7">
    <location>
        <position position="161"/>
    </location>
    <ligand>
        <name>3-phosphoshikimate</name>
        <dbReference type="ChEBI" id="CHEBI:145989"/>
    </ligand>
</feature>
<dbReference type="Gene3D" id="3.65.10.10">
    <property type="entry name" value="Enolpyruvate transferase domain"/>
    <property type="match status" value="2"/>
</dbReference>
<feature type="binding site" evidence="7">
    <location>
        <position position="118"/>
    </location>
    <ligand>
        <name>phosphoenolpyruvate</name>
        <dbReference type="ChEBI" id="CHEBI:58702"/>
    </ligand>
</feature>
<evidence type="ECO:0000256" key="1">
    <source>
        <dbReference type="ARBA" id="ARBA00004811"/>
    </source>
</evidence>
<dbReference type="CDD" id="cd01556">
    <property type="entry name" value="EPSP_synthase"/>
    <property type="match status" value="1"/>
</dbReference>
<name>A0A923MKF8_9FIRM</name>
<comment type="subunit">
    <text evidence="7">Monomer.</text>
</comment>
<dbReference type="GO" id="GO:0005737">
    <property type="term" value="C:cytoplasm"/>
    <property type="evidence" value="ECO:0007669"/>
    <property type="project" value="UniProtKB-SubCell"/>
</dbReference>
<dbReference type="GO" id="GO:0003866">
    <property type="term" value="F:3-phosphoshikimate 1-carboxyvinyltransferase activity"/>
    <property type="evidence" value="ECO:0007669"/>
    <property type="project" value="UniProtKB-UniRule"/>
</dbReference>
<dbReference type="InterPro" id="IPR006264">
    <property type="entry name" value="EPSP_synthase"/>
</dbReference>
<keyword evidence="10" id="KW-1185">Reference proteome</keyword>
<dbReference type="EC" id="2.5.1.19" evidence="7"/>
<feature type="binding site" evidence="7">
    <location>
        <position position="21"/>
    </location>
    <ligand>
        <name>3-phosphoshikimate</name>
        <dbReference type="ChEBI" id="CHEBI:145989"/>
    </ligand>
</feature>
<keyword evidence="7" id="KW-0963">Cytoplasm</keyword>
<keyword evidence="4 7" id="KW-0808">Transferase</keyword>
<feature type="binding site" evidence="7">
    <location>
        <position position="20"/>
    </location>
    <ligand>
        <name>phosphoenolpyruvate</name>
        <dbReference type="ChEBI" id="CHEBI:58702"/>
    </ligand>
</feature>
<evidence type="ECO:0000256" key="3">
    <source>
        <dbReference type="ARBA" id="ARBA00022605"/>
    </source>
</evidence>
<evidence type="ECO:0000256" key="7">
    <source>
        <dbReference type="HAMAP-Rule" id="MF_00210"/>
    </source>
</evidence>
<comment type="caution">
    <text evidence="9">The sequence shown here is derived from an EMBL/GenBank/DDBJ whole genome shotgun (WGS) entry which is preliminary data.</text>
</comment>
<dbReference type="InterPro" id="IPR001986">
    <property type="entry name" value="Enolpyruvate_Tfrase_dom"/>
</dbReference>
<dbReference type="EMBL" id="JACOQI010000013">
    <property type="protein sequence ID" value="MBC5771159.1"/>
    <property type="molecule type" value="Genomic_DNA"/>
</dbReference>
<feature type="binding site" evidence="7">
    <location>
        <position position="161"/>
    </location>
    <ligand>
        <name>phosphoenolpyruvate</name>
        <dbReference type="ChEBI" id="CHEBI:58702"/>
    </ligand>
</feature>
<feature type="domain" description="Enolpyruvate transferase" evidence="8">
    <location>
        <begin position="11"/>
        <end position="409"/>
    </location>
</feature>
<feature type="binding site" evidence="7">
    <location>
        <position position="401"/>
    </location>
    <ligand>
        <name>phosphoenolpyruvate</name>
        <dbReference type="ChEBI" id="CHEBI:58702"/>
    </ligand>
</feature>
<feature type="binding site" evidence="7">
    <location>
        <position position="329"/>
    </location>
    <ligand>
        <name>3-phosphoshikimate</name>
        <dbReference type="ChEBI" id="CHEBI:145989"/>
    </ligand>
</feature>
<sequence>MIEILQPGFRTGAVHIPASKSQAHRLLICAALSQNETVIRCRGISRDIAATADCLNALGAEIWLRGEDLTVRPITQKPQGTRHLHCQESGSTLRFLLPLTGVLEADAVFHMEGRLPQRPLHPLDQVLTDHGMTIRQNHDLLYCGGRLRPGEFSLPGDVSSQYISGLLMALPLLNEGSALTVTGGLESAAYVTMTEDTLRRGGVSLRKTGGTWHIPGGQRLRFPDRLTAEGDWSNAAFFLCMGALSPEGVTVHGLNLASSQGDRAVLNILAAMGARVSTENGSVTVRRGELKGVAIDAGPIPDLIPVLCVTAAGAEGDTQIFNAGRLRLKESDRLRTTAQLLTALGGSVEEQPNGLLIHGTGRLRGGIADSCGDHRIAMSAAVAACLCESPVTVQGMACVSKSYPHFWEDFDALKGGGL</sequence>
<dbReference type="PANTHER" id="PTHR21090:SF5">
    <property type="entry name" value="PENTAFUNCTIONAL AROM POLYPEPTIDE"/>
    <property type="match status" value="1"/>
</dbReference>
<dbReference type="PIRSF" id="PIRSF000505">
    <property type="entry name" value="EPSPS"/>
    <property type="match status" value="1"/>
</dbReference>
<evidence type="ECO:0000259" key="8">
    <source>
        <dbReference type="Pfam" id="PF00275"/>
    </source>
</evidence>